<dbReference type="Pfam" id="PF07690">
    <property type="entry name" value="MFS_1"/>
    <property type="match status" value="1"/>
</dbReference>
<dbReference type="GO" id="GO:0022857">
    <property type="term" value="F:transmembrane transporter activity"/>
    <property type="evidence" value="ECO:0007669"/>
    <property type="project" value="InterPro"/>
</dbReference>
<dbReference type="Proteomes" id="UP000646365">
    <property type="component" value="Unassembled WGS sequence"/>
</dbReference>
<gene>
    <name evidence="7" type="primary">exuT</name>
    <name evidence="7" type="ORF">GCM10011611_49900</name>
</gene>
<sequence>MLTFLFVAGLLNYLDRASLSVLAPLIARDLKLDPAELGIVFSSFAVGYAAFCLVGGWAADKFKPQWVLLACVVVWSVFCGLTAVARTLETLLLVRVLFGMGEGGLGATSTKLIGRWFPRHQQATAISLGATGTSLGAMISGPLVVFIAGMTSWQVAFVAIAALGLLWSVAWAIFNRFPSRWNSTTTPISKTMAPVDEANISSHSTSAVVGLIRRSAMISIAFAFFGYSYLLFFFLTWFPSYLVTAKHMAIQDMSLVSAIPWALGSVGLATGGLLSDKLASRTGDPVFSRKLILVSSLAIAAVGVALAGLVASPAAAIAIMGIAVFFMYLSGSQYFVIVLDLIPAPHVGAVTGFVHFVANCAGILAPLITGFIIRYSGSFDAAFVLAGIVASMGAAGVGFFVKTQRTLR</sequence>
<feature type="transmembrane region" description="Helical" evidence="5">
    <location>
        <begin position="216"/>
        <end position="238"/>
    </location>
</feature>
<evidence type="ECO:0000256" key="1">
    <source>
        <dbReference type="ARBA" id="ARBA00004141"/>
    </source>
</evidence>
<proteinExistence type="predicted"/>
<evidence type="ECO:0000313" key="8">
    <source>
        <dbReference type="Proteomes" id="UP000646365"/>
    </source>
</evidence>
<dbReference type="RefSeq" id="WP_189050869.1">
    <property type="nucleotide sequence ID" value="NZ_BMJQ01000015.1"/>
</dbReference>
<dbReference type="EMBL" id="BMJQ01000015">
    <property type="protein sequence ID" value="GGF37399.1"/>
    <property type="molecule type" value="Genomic_DNA"/>
</dbReference>
<dbReference type="SUPFAM" id="SSF103473">
    <property type="entry name" value="MFS general substrate transporter"/>
    <property type="match status" value="1"/>
</dbReference>
<protein>
    <submittedName>
        <fullName evidence="7">Hexuronate transporter</fullName>
    </submittedName>
</protein>
<feature type="transmembrane region" description="Helical" evidence="5">
    <location>
        <begin position="317"/>
        <end position="341"/>
    </location>
</feature>
<evidence type="ECO:0000256" key="5">
    <source>
        <dbReference type="SAM" id="Phobius"/>
    </source>
</evidence>
<dbReference type="PANTHER" id="PTHR11662">
    <property type="entry name" value="SOLUTE CARRIER FAMILY 17"/>
    <property type="match status" value="1"/>
</dbReference>
<dbReference type="CDD" id="cd17319">
    <property type="entry name" value="MFS_ExuT_GudP_like"/>
    <property type="match status" value="1"/>
</dbReference>
<name>A0A8J2YXU6_9PROT</name>
<feature type="transmembrane region" description="Helical" evidence="5">
    <location>
        <begin position="125"/>
        <end position="147"/>
    </location>
</feature>
<dbReference type="Gene3D" id="1.20.1250.20">
    <property type="entry name" value="MFS general substrate transporter like domains"/>
    <property type="match status" value="2"/>
</dbReference>
<feature type="transmembrane region" description="Helical" evidence="5">
    <location>
        <begin position="258"/>
        <end position="279"/>
    </location>
</feature>
<feature type="transmembrane region" description="Helical" evidence="5">
    <location>
        <begin position="40"/>
        <end position="59"/>
    </location>
</feature>
<feature type="transmembrane region" description="Helical" evidence="5">
    <location>
        <begin position="66"/>
        <end position="85"/>
    </location>
</feature>
<evidence type="ECO:0000313" key="7">
    <source>
        <dbReference type="EMBL" id="GGF37399.1"/>
    </source>
</evidence>
<evidence type="ECO:0000256" key="2">
    <source>
        <dbReference type="ARBA" id="ARBA00022692"/>
    </source>
</evidence>
<dbReference type="InterPro" id="IPR020846">
    <property type="entry name" value="MFS_dom"/>
</dbReference>
<keyword evidence="4 5" id="KW-0472">Membrane</keyword>
<dbReference type="PROSITE" id="PS50850">
    <property type="entry name" value="MFS"/>
    <property type="match status" value="1"/>
</dbReference>
<dbReference type="InterPro" id="IPR011701">
    <property type="entry name" value="MFS"/>
</dbReference>
<keyword evidence="2 5" id="KW-0812">Transmembrane</keyword>
<feature type="transmembrane region" description="Helical" evidence="5">
    <location>
        <begin position="381"/>
        <end position="401"/>
    </location>
</feature>
<dbReference type="PANTHER" id="PTHR11662:SF399">
    <property type="entry name" value="FI19708P1-RELATED"/>
    <property type="match status" value="1"/>
</dbReference>
<accession>A0A8J2YXU6</accession>
<dbReference type="InterPro" id="IPR036259">
    <property type="entry name" value="MFS_trans_sf"/>
</dbReference>
<reference evidence="7" key="1">
    <citation type="journal article" date="2014" name="Int. J. Syst. Evol. Microbiol.">
        <title>Complete genome sequence of Corynebacterium casei LMG S-19264T (=DSM 44701T), isolated from a smear-ripened cheese.</title>
        <authorList>
            <consortium name="US DOE Joint Genome Institute (JGI-PGF)"/>
            <person name="Walter F."/>
            <person name="Albersmeier A."/>
            <person name="Kalinowski J."/>
            <person name="Ruckert C."/>
        </authorList>
    </citation>
    <scope>NUCLEOTIDE SEQUENCE</scope>
    <source>
        <strain evidence="7">CGMCC 1.15725</strain>
    </source>
</reference>
<evidence type="ECO:0000256" key="4">
    <source>
        <dbReference type="ARBA" id="ARBA00023136"/>
    </source>
</evidence>
<keyword evidence="8" id="KW-1185">Reference proteome</keyword>
<organism evidence="7 8">
    <name type="scientific">Aliidongia dinghuensis</name>
    <dbReference type="NCBI Taxonomy" id="1867774"/>
    <lineage>
        <taxon>Bacteria</taxon>
        <taxon>Pseudomonadati</taxon>
        <taxon>Pseudomonadota</taxon>
        <taxon>Alphaproteobacteria</taxon>
        <taxon>Rhodospirillales</taxon>
        <taxon>Dongiaceae</taxon>
        <taxon>Aliidongia</taxon>
    </lineage>
</organism>
<reference evidence="7" key="2">
    <citation type="submission" date="2020-09" db="EMBL/GenBank/DDBJ databases">
        <authorList>
            <person name="Sun Q."/>
            <person name="Zhou Y."/>
        </authorList>
    </citation>
    <scope>NUCLEOTIDE SEQUENCE</scope>
    <source>
        <strain evidence="7">CGMCC 1.15725</strain>
    </source>
</reference>
<comment type="caution">
    <text evidence="7">The sequence shown here is derived from an EMBL/GenBank/DDBJ whole genome shotgun (WGS) entry which is preliminary data.</text>
</comment>
<feature type="transmembrane region" description="Helical" evidence="5">
    <location>
        <begin position="91"/>
        <end position="113"/>
    </location>
</feature>
<feature type="transmembrane region" description="Helical" evidence="5">
    <location>
        <begin position="353"/>
        <end position="375"/>
    </location>
</feature>
<dbReference type="GO" id="GO:0016020">
    <property type="term" value="C:membrane"/>
    <property type="evidence" value="ECO:0007669"/>
    <property type="project" value="UniProtKB-SubCell"/>
</dbReference>
<evidence type="ECO:0000259" key="6">
    <source>
        <dbReference type="PROSITE" id="PS50850"/>
    </source>
</evidence>
<dbReference type="InterPro" id="IPR050382">
    <property type="entry name" value="MFS_Na/Anion_cotransporter"/>
</dbReference>
<feature type="transmembrane region" description="Helical" evidence="5">
    <location>
        <begin position="291"/>
        <end position="311"/>
    </location>
</feature>
<keyword evidence="3 5" id="KW-1133">Transmembrane helix</keyword>
<comment type="subcellular location">
    <subcellularLocation>
        <location evidence="1">Membrane</location>
        <topology evidence="1">Multi-pass membrane protein</topology>
    </subcellularLocation>
</comment>
<feature type="domain" description="Major facilitator superfamily (MFS) profile" evidence="6">
    <location>
        <begin position="1"/>
        <end position="405"/>
    </location>
</feature>
<feature type="transmembrane region" description="Helical" evidence="5">
    <location>
        <begin position="153"/>
        <end position="174"/>
    </location>
</feature>
<evidence type="ECO:0000256" key="3">
    <source>
        <dbReference type="ARBA" id="ARBA00022989"/>
    </source>
</evidence>
<dbReference type="AlphaFoldDB" id="A0A8J2YXU6"/>